<sequence>MPSSLLPRSPLLPTRSSGSQPGQGRRLGFHEPAVPDIPEPRSAAVLVRHTSSMRDRMGRSPALGAAGWPGSHFSPSVAALGDVDGDDFEFRGRASPSTGCPRRAYRCVARARPRPPAPPRAASMRQ</sequence>
<dbReference type="EMBL" id="GBRH01231146">
    <property type="protein sequence ID" value="JAD66749.1"/>
    <property type="molecule type" value="Transcribed_RNA"/>
</dbReference>
<accession>A0A0A9BRX1</accession>
<protein>
    <submittedName>
        <fullName evidence="2">Uncharacterized protein</fullName>
    </submittedName>
</protein>
<evidence type="ECO:0000256" key="1">
    <source>
        <dbReference type="SAM" id="MobiDB-lite"/>
    </source>
</evidence>
<proteinExistence type="predicted"/>
<feature type="region of interest" description="Disordered" evidence="1">
    <location>
        <begin position="1"/>
        <end position="69"/>
    </location>
</feature>
<name>A0A0A9BRX1_ARUDO</name>
<reference evidence="2" key="2">
    <citation type="journal article" date="2015" name="Data Brief">
        <title>Shoot transcriptome of the giant reed, Arundo donax.</title>
        <authorList>
            <person name="Barrero R.A."/>
            <person name="Guerrero F.D."/>
            <person name="Moolhuijzen P."/>
            <person name="Goolsby J.A."/>
            <person name="Tidwell J."/>
            <person name="Bellgard S.E."/>
            <person name="Bellgard M.I."/>
        </authorList>
    </citation>
    <scope>NUCLEOTIDE SEQUENCE</scope>
    <source>
        <tissue evidence="2">Shoot tissue taken approximately 20 cm above the soil surface</tissue>
    </source>
</reference>
<reference evidence="2" key="1">
    <citation type="submission" date="2014-09" db="EMBL/GenBank/DDBJ databases">
        <authorList>
            <person name="Magalhaes I.L.F."/>
            <person name="Oliveira U."/>
            <person name="Santos F.R."/>
            <person name="Vidigal T.H.D.A."/>
            <person name="Brescovit A.D."/>
            <person name="Santos A.J."/>
        </authorList>
    </citation>
    <scope>NUCLEOTIDE SEQUENCE</scope>
    <source>
        <tissue evidence="2">Shoot tissue taken approximately 20 cm above the soil surface</tissue>
    </source>
</reference>
<dbReference type="AlphaFoldDB" id="A0A0A9BRX1"/>
<organism evidence="2">
    <name type="scientific">Arundo donax</name>
    <name type="common">Giant reed</name>
    <name type="synonym">Donax arundinaceus</name>
    <dbReference type="NCBI Taxonomy" id="35708"/>
    <lineage>
        <taxon>Eukaryota</taxon>
        <taxon>Viridiplantae</taxon>
        <taxon>Streptophyta</taxon>
        <taxon>Embryophyta</taxon>
        <taxon>Tracheophyta</taxon>
        <taxon>Spermatophyta</taxon>
        <taxon>Magnoliopsida</taxon>
        <taxon>Liliopsida</taxon>
        <taxon>Poales</taxon>
        <taxon>Poaceae</taxon>
        <taxon>PACMAD clade</taxon>
        <taxon>Arundinoideae</taxon>
        <taxon>Arundineae</taxon>
        <taxon>Arundo</taxon>
    </lineage>
</organism>
<evidence type="ECO:0000313" key="2">
    <source>
        <dbReference type="EMBL" id="JAD66749.1"/>
    </source>
</evidence>
<feature type="compositionally biased region" description="Low complexity" evidence="1">
    <location>
        <begin position="1"/>
        <end position="19"/>
    </location>
</feature>